<proteinExistence type="predicted"/>
<protein>
    <submittedName>
        <fullName evidence="1">Uncharacterized protein</fullName>
    </submittedName>
</protein>
<dbReference type="AlphaFoldDB" id="A0ABD7PA84"/>
<organism evidence="1 2">
    <name type="scientific">Klebsiella variicola</name>
    <dbReference type="NCBI Taxonomy" id="244366"/>
    <lineage>
        <taxon>Bacteria</taxon>
        <taxon>Pseudomonadati</taxon>
        <taxon>Pseudomonadota</taxon>
        <taxon>Gammaproteobacteria</taxon>
        <taxon>Enterobacterales</taxon>
        <taxon>Enterobacteriaceae</taxon>
        <taxon>Klebsiella/Raoultella group</taxon>
        <taxon>Klebsiella</taxon>
        <taxon>Klebsiella pneumoniae complex</taxon>
    </lineage>
</organism>
<dbReference type="Proteomes" id="UP000258928">
    <property type="component" value="Unassembled WGS sequence"/>
</dbReference>
<dbReference type="EMBL" id="UKAS01000011">
    <property type="protein sequence ID" value="SXF96423.1"/>
    <property type="molecule type" value="Genomic_DNA"/>
</dbReference>
<gene>
    <name evidence="1" type="ORF">SAMEA3729809_03510</name>
</gene>
<comment type="caution">
    <text evidence="1">The sequence shown here is derived from an EMBL/GenBank/DDBJ whole genome shotgun (WGS) entry which is preliminary data.</text>
</comment>
<sequence length="57" mass="6812">MHYLSLTLPVFSPRSHDIFFHILTIKGALKIQLTSYHFRFYFVLKHKSTAKKQHLPQ</sequence>
<evidence type="ECO:0000313" key="1">
    <source>
        <dbReference type="EMBL" id="SXF96423.1"/>
    </source>
</evidence>
<reference evidence="1 2" key="1">
    <citation type="submission" date="2018-08" db="EMBL/GenBank/DDBJ databases">
        <authorList>
            <consortium name="Pathogen Informatics"/>
        </authorList>
    </citation>
    <scope>NUCLEOTIDE SEQUENCE [LARGE SCALE GENOMIC DNA]</scope>
    <source>
        <strain evidence="1 2">EuSCAPE_TR218</strain>
    </source>
</reference>
<name>A0ABD7PA84_KLEVA</name>
<accession>A0ABD7PA84</accession>
<evidence type="ECO:0000313" key="2">
    <source>
        <dbReference type="Proteomes" id="UP000258928"/>
    </source>
</evidence>